<organism evidence="2 3">
    <name type="scientific">Actinoplanes palleronii</name>
    <dbReference type="NCBI Taxonomy" id="113570"/>
    <lineage>
        <taxon>Bacteria</taxon>
        <taxon>Bacillati</taxon>
        <taxon>Actinomycetota</taxon>
        <taxon>Actinomycetes</taxon>
        <taxon>Micromonosporales</taxon>
        <taxon>Micromonosporaceae</taxon>
        <taxon>Actinoplanes</taxon>
    </lineage>
</organism>
<dbReference type="Proteomes" id="UP000624709">
    <property type="component" value="Unassembled WGS sequence"/>
</dbReference>
<dbReference type="EMBL" id="BOMS01000011">
    <property type="protein sequence ID" value="GIE64561.1"/>
    <property type="molecule type" value="Genomic_DNA"/>
</dbReference>
<evidence type="ECO:0000256" key="1">
    <source>
        <dbReference type="SAM" id="MobiDB-lite"/>
    </source>
</evidence>
<evidence type="ECO:0000313" key="3">
    <source>
        <dbReference type="Proteomes" id="UP000624709"/>
    </source>
</evidence>
<sequence>MMRRVMTGVAVALLLAACDSPTEPGPGASTSPPQSPLPPASTVQRATEAELAAVCDALDKALTMPDDEAVQYGAKFKNMAPPN</sequence>
<feature type="region of interest" description="Disordered" evidence="1">
    <location>
        <begin position="19"/>
        <end position="45"/>
    </location>
</feature>
<keyword evidence="3" id="KW-1185">Reference proteome</keyword>
<evidence type="ECO:0000313" key="2">
    <source>
        <dbReference type="EMBL" id="GIE64561.1"/>
    </source>
</evidence>
<name>A0ABQ4B1V4_9ACTN</name>
<protein>
    <submittedName>
        <fullName evidence="2">Uncharacterized protein</fullName>
    </submittedName>
</protein>
<comment type="caution">
    <text evidence="2">The sequence shown here is derived from an EMBL/GenBank/DDBJ whole genome shotgun (WGS) entry which is preliminary data.</text>
</comment>
<gene>
    <name evidence="2" type="ORF">Apa02nite_006690</name>
</gene>
<accession>A0ABQ4B1V4</accession>
<proteinExistence type="predicted"/>
<reference evidence="2 3" key="1">
    <citation type="submission" date="2021-01" db="EMBL/GenBank/DDBJ databases">
        <title>Whole genome shotgun sequence of Actinoplanes palleronii NBRC 14916.</title>
        <authorList>
            <person name="Komaki H."/>
            <person name="Tamura T."/>
        </authorList>
    </citation>
    <scope>NUCLEOTIDE SEQUENCE [LARGE SCALE GENOMIC DNA]</scope>
    <source>
        <strain evidence="2 3">NBRC 14916</strain>
    </source>
</reference>
<dbReference type="PROSITE" id="PS51257">
    <property type="entry name" value="PROKAR_LIPOPROTEIN"/>
    <property type="match status" value="1"/>
</dbReference>